<accession>A0AAC8Q3Y6</accession>
<keyword evidence="2" id="KW-1133">Transmembrane helix</keyword>
<feature type="transmembrane region" description="Helical" evidence="2">
    <location>
        <begin position="784"/>
        <end position="806"/>
    </location>
</feature>
<evidence type="ECO:0000313" key="4">
    <source>
        <dbReference type="EMBL" id="REG32737.1"/>
    </source>
</evidence>
<evidence type="ECO:0000313" key="6">
    <source>
        <dbReference type="Proteomes" id="UP000256345"/>
    </source>
</evidence>
<dbReference type="Proteomes" id="UP000256345">
    <property type="component" value="Unassembled WGS sequence"/>
</dbReference>
<protein>
    <submittedName>
        <fullName evidence="3">Uncharacterized protein</fullName>
    </submittedName>
</protein>
<reference evidence="3 5" key="1">
    <citation type="submission" date="2015-05" db="EMBL/GenBank/DDBJ databases">
        <title>Genome assembly of Archangium gephyra DSM 2261.</title>
        <authorList>
            <person name="Sharma G."/>
            <person name="Subramanian S."/>
        </authorList>
    </citation>
    <scope>NUCLEOTIDE SEQUENCE [LARGE SCALE GENOMIC DNA]</scope>
    <source>
        <strain evidence="3 5">DSM 2261</strain>
    </source>
</reference>
<dbReference type="Proteomes" id="UP000035579">
    <property type="component" value="Chromosome"/>
</dbReference>
<gene>
    <name evidence="3" type="ORF">AA314_02192</name>
    <name evidence="4" type="ORF">ATI61_10424</name>
</gene>
<keyword evidence="2" id="KW-0812">Transmembrane</keyword>
<sequence length="857" mass="92596">MTFPRLQLPKPGKRTLKLNAPRSVFPERMSHVYEVHTYSKDAAAFQRGGGVKAIRFMAGKLYVDDLPVLAPHFGKDGVTWSQRTRDHFTSGHLHYMSGGTELHGVIYRGRTPQDATEHHVLATTLQPVNYTTQITTRRYPAGTDPSTLGEDGWATGLVLQIGYTQGQGDTVPTPKVLLDEQDITSGISWSIDAKTQRTVLVLALDGSVVCDFDNSLYLTGSVEFDIDQVLPTFSGTITATCTDNSTGTGVYLWKGTAQAARADGRARLAPHEFTPLNLTAGDVLAADDSGLSIAELMSIIPDSYVSEMANTLLNENMKWAMGQSGDETKWLSMVFGENPPVIPPSQQDLINKSLSWYQGDFAKSYLGWAVSNYDGAGAPSAKLTDDQKLKLKYFLQTGLAKDKDFNTQQNGIYLQAFIQAKPRLQAYLKDTQGNWAQQLFDVVTSAPQMTLMINRVYGATGLNGAMAPANNFSTLLSALDPSGTLARQYYQAVLTGTVSNSVHQSTGGGDSELMEWLPDFLQQFLDTVAHAGTIPDEAKLAAQQIQQMMQEQGMTITQVAQEMSDAIVNANGANLLQKTQNAETAFVQKFPKFEKVGQMMFFAGWCVGVVMVVKAFQDWKNLSPEDKAKAVLSAVTLGVEALDIVPKFIQGIKSMGMDGWNKFTAWRNSRNGQDGVEDIESNLDEDWVRVGADETSPLFDATTGVVKTEGTLWETLFAGAAKVVAVIGVAVSAAFAVLSTIDFINDLRSGQPVTKDVFDGIMMATNILMTVCLVVDLFVATTVFAMAAAVLAIVGVIVAIIAMFVVKPKNPLDDFMNNVVIPFVEGLGPQTPPPDPGASSSSSSSSSAVARPALVAV</sequence>
<feature type="transmembrane region" description="Helical" evidence="2">
    <location>
        <begin position="757"/>
        <end position="778"/>
    </location>
</feature>
<feature type="region of interest" description="Disordered" evidence="1">
    <location>
        <begin position="830"/>
        <end position="857"/>
    </location>
</feature>
<feature type="transmembrane region" description="Helical" evidence="2">
    <location>
        <begin position="599"/>
        <end position="617"/>
    </location>
</feature>
<dbReference type="KEGG" id="age:AA314_02192"/>
<evidence type="ECO:0000313" key="5">
    <source>
        <dbReference type="Proteomes" id="UP000035579"/>
    </source>
</evidence>
<feature type="transmembrane region" description="Helical" evidence="2">
    <location>
        <begin position="723"/>
        <end position="745"/>
    </location>
</feature>
<name>A0AAC8Q3Y6_9BACT</name>
<evidence type="ECO:0000256" key="2">
    <source>
        <dbReference type="SAM" id="Phobius"/>
    </source>
</evidence>
<dbReference type="EMBL" id="CP011509">
    <property type="protein sequence ID" value="AKJ00566.1"/>
    <property type="molecule type" value="Genomic_DNA"/>
</dbReference>
<dbReference type="EMBL" id="QUMU01000004">
    <property type="protein sequence ID" value="REG32737.1"/>
    <property type="molecule type" value="Genomic_DNA"/>
</dbReference>
<dbReference type="RefSeq" id="WP_047855365.1">
    <property type="nucleotide sequence ID" value="NZ_CP011509.1"/>
</dbReference>
<keyword evidence="6" id="KW-1185">Reference proteome</keyword>
<evidence type="ECO:0000313" key="3">
    <source>
        <dbReference type="EMBL" id="AKJ00566.1"/>
    </source>
</evidence>
<keyword evidence="2" id="KW-0472">Membrane</keyword>
<evidence type="ECO:0000256" key="1">
    <source>
        <dbReference type="SAM" id="MobiDB-lite"/>
    </source>
</evidence>
<organism evidence="3 5">
    <name type="scientific">Archangium gephyra</name>
    <dbReference type="NCBI Taxonomy" id="48"/>
    <lineage>
        <taxon>Bacteria</taxon>
        <taxon>Pseudomonadati</taxon>
        <taxon>Myxococcota</taxon>
        <taxon>Myxococcia</taxon>
        <taxon>Myxococcales</taxon>
        <taxon>Cystobacterineae</taxon>
        <taxon>Archangiaceae</taxon>
        <taxon>Archangium</taxon>
    </lineage>
</organism>
<dbReference type="AlphaFoldDB" id="A0AAC8Q3Y6"/>
<proteinExistence type="predicted"/>
<reference evidence="4 6" key="2">
    <citation type="submission" date="2018-08" db="EMBL/GenBank/DDBJ databases">
        <title>Genomic Encyclopedia of Archaeal and Bacterial Type Strains, Phase II (KMG-II): from individual species to whole genera.</title>
        <authorList>
            <person name="Goeker M."/>
        </authorList>
    </citation>
    <scope>NUCLEOTIDE SEQUENCE [LARGE SCALE GENOMIC DNA]</scope>
    <source>
        <strain evidence="4 6">DSM 2261</strain>
    </source>
</reference>